<feature type="domain" description="F5/8 type C" evidence="2">
    <location>
        <begin position="792"/>
        <end position="947"/>
    </location>
</feature>
<name>A0ABV7CI38_9GAMM</name>
<feature type="domain" description="F5/8 type C" evidence="2">
    <location>
        <begin position="333"/>
        <end position="434"/>
    </location>
</feature>
<feature type="domain" description="F5/8 type C" evidence="2">
    <location>
        <begin position="639"/>
        <end position="791"/>
    </location>
</feature>
<keyword evidence="4" id="KW-1185">Reference proteome</keyword>
<dbReference type="Gene3D" id="2.60.120.260">
    <property type="entry name" value="Galactose-binding domain-like"/>
    <property type="match status" value="4"/>
</dbReference>
<feature type="domain" description="F5/8 type C" evidence="2">
    <location>
        <begin position="479"/>
        <end position="599"/>
    </location>
</feature>
<proteinExistence type="predicted"/>
<comment type="caution">
    <text evidence="3">The sequence shown here is derived from an EMBL/GenBank/DDBJ whole genome shotgun (WGS) entry which is preliminary data.</text>
</comment>
<dbReference type="InterPro" id="IPR000421">
    <property type="entry name" value="FA58C"/>
</dbReference>
<feature type="signal peptide" evidence="1">
    <location>
        <begin position="1"/>
        <end position="21"/>
    </location>
</feature>
<evidence type="ECO:0000256" key="1">
    <source>
        <dbReference type="SAM" id="SignalP"/>
    </source>
</evidence>
<dbReference type="PROSITE" id="PS51257">
    <property type="entry name" value="PROKAR_LIPOPROTEIN"/>
    <property type="match status" value="1"/>
</dbReference>
<dbReference type="InterPro" id="IPR008979">
    <property type="entry name" value="Galactose-bd-like_sf"/>
</dbReference>
<evidence type="ECO:0000259" key="2">
    <source>
        <dbReference type="PROSITE" id="PS50022"/>
    </source>
</evidence>
<accession>A0ABV7CI38</accession>
<evidence type="ECO:0000313" key="4">
    <source>
        <dbReference type="Proteomes" id="UP001595453"/>
    </source>
</evidence>
<keyword evidence="1" id="KW-0732">Signal</keyword>
<dbReference type="PROSITE" id="PS50022">
    <property type="entry name" value="FA58C_3"/>
    <property type="match status" value="4"/>
</dbReference>
<dbReference type="Proteomes" id="UP001595453">
    <property type="component" value="Unassembled WGS sequence"/>
</dbReference>
<protein>
    <submittedName>
        <fullName evidence="3">Discoidin domain-containing protein</fullName>
    </submittedName>
</protein>
<gene>
    <name evidence="3" type="ORF">ACFOEE_06665</name>
</gene>
<feature type="chain" id="PRO_5045297438" evidence="1">
    <location>
        <begin position="22"/>
        <end position="950"/>
    </location>
</feature>
<evidence type="ECO:0000313" key="3">
    <source>
        <dbReference type="EMBL" id="MFC3032195.1"/>
    </source>
</evidence>
<dbReference type="EMBL" id="JBHRSD010000011">
    <property type="protein sequence ID" value="MFC3032195.1"/>
    <property type="molecule type" value="Genomic_DNA"/>
</dbReference>
<dbReference type="SUPFAM" id="SSF49785">
    <property type="entry name" value="Galactose-binding domain-like"/>
    <property type="match status" value="4"/>
</dbReference>
<reference evidence="4" key="1">
    <citation type="journal article" date="2019" name="Int. J. Syst. Evol. Microbiol.">
        <title>The Global Catalogue of Microorganisms (GCM) 10K type strain sequencing project: providing services to taxonomists for standard genome sequencing and annotation.</title>
        <authorList>
            <consortium name="The Broad Institute Genomics Platform"/>
            <consortium name="The Broad Institute Genome Sequencing Center for Infectious Disease"/>
            <person name="Wu L."/>
            <person name="Ma J."/>
        </authorList>
    </citation>
    <scope>NUCLEOTIDE SEQUENCE [LARGE SCALE GENOMIC DNA]</scope>
    <source>
        <strain evidence="4">KCTC 42730</strain>
    </source>
</reference>
<organism evidence="3 4">
    <name type="scientific">Pseudoalteromonas fenneropenaei</name>
    <dbReference type="NCBI Taxonomy" id="1737459"/>
    <lineage>
        <taxon>Bacteria</taxon>
        <taxon>Pseudomonadati</taxon>
        <taxon>Pseudomonadota</taxon>
        <taxon>Gammaproteobacteria</taxon>
        <taxon>Alteromonadales</taxon>
        <taxon>Pseudoalteromonadaceae</taxon>
        <taxon>Pseudoalteromonas</taxon>
    </lineage>
</organism>
<dbReference type="Pfam" id="PF00754">
    <property type="entry name" value="F5_F8_type_C"/>
    <property type="match status" value="4"/>
</dbReference>
<dbReference type="RefSeq" id="WP_377122315.1">
    <property type="nucleotide sequence ID" value="NZ_JBHRSD010000011.1"/>
</dbReference>
<sequence length="950" mass="101176">MNKAKLFRFAMPALFVATALAGCGGGDNDPQVNDVPVTPDTTVAELAGSAVKGTLSAADVTVTALNGSKLTLGANASTNQNGELFVELTGAPGFGINAIVKMTVTASSASSMLCDAAHCGSAMLGETISGEAVAGTALSTLGQLKVTYGSKADGNADSTLQANALTTLATQLVENAVAAGRNASTPELMALAQADMSALLLRAMGWQTNNTNVFTTQVVSADSFDNFITGTECTTDDNNVETCGNAMASDSVTKLSLLNAALANFAEGGSQAGMLQQAAANLSAALAEDGDALTALRTQLHEAIAAHPLTAELGLSADSIVDMKLPLFDEETTSGPLQEVTTTANLAGATITARNSISDAESPDKAFDSDNDTKWLDHNDWKGAPSEADPSWIQIDFTTAHAVNSVFITSANDAPERDPENFTIVASNDGGATWQLLSKVVGASFDARFERKEFSFANEQAYLSYRINISKNKNNDGLVQLSGIQMVGPKFASRDHTNFVAGTASARNSIGDGENQDKAFDNDPTTKWLDHNDWKGAPSETDPSWLQMDFTTPVAVNALAITSANDAPERDPENFNLQASNDGGATWLPLASWVGEAFDERAMRRTFALSNQLAYSSYRLNVTKNKNNDGLMQIAEVELLGPELAGLDHARVAGAVYSARFSISESEGAAQAFDGDVNTKWLDHNDWQGAPTATDPAWIQVDLPTPQAVNTLSITSANDAPERDPENFQLMASNDGETWAAVASWVGESFAERFKPRSFSFANSLAYSHYRLNISKNANNDGLVQIAEVGMVGPQYAAMDLTALVGTQFSARNSIGDAENQDKAFDNDTTTKWLDHNDWKGAPSEADPSWIQVDFTAAQVVSGLAITSANDAPERDPENFTLLGSNDDGVTWQVVSSWVGESWENRFERRAFEFRNGFAYRSYRLAISKNRNNDGLVQLSEIELIGLAQE</sequence>